<name>A0A4Y2AEU8_ARAVE</name>
<organism evidence="1 2">
    <name type="scientific">Araneus ventricosus</name>
    <name type="common">Orbweaver spider</name>
    <name type="synonym">Epeira ventricosa</name>
    <dbReference type="NCBI Taxonomy" id="182803"/>
    <lineage>
        <taxon>Eukaryota</taxon>
        <taxon>Metazoa</taxon>
        <taxon>Ecdysozoa</taxon>
        <taxon>Arthropoda</taxon>
        <taxon>Chelicerata</taxon>
        <taxon>Arachnida</taxon>
        <taxon>Araneae</taxon>
        <taxon>Araneomorphae</taxon>
        <taxon>Entelegynae</taxon>
        <taxon>Araneoidea</taxon>
        <taxon>Araneidae</taxon>
        <taxon>Araneus</taxon>
    </lineage>
</organism>
<dbReference type="AlphaFoldDB" id="A0A4Y2AEU8"/>
<proteinExistence type="predicted"/>
<evidence type="ECO:0000313" key="1">
    <source>
        <dbReference type="EMBL" id="GBL77464.1"/>
    </source>
</evidence>
<gene>
    <name evidence="1" type="ORF">AVEN_41852_1</name>
</gene>
<dbReference type="OrthoDB" id="6617942at2759"/>
<dbReference type="Proteomes" id="UP000499080">
    <property type="component" value="Unassembled WGS sequence"/>
</dbReference>
<dbReference type="EMBL" id="BGPR01000012">
    <property type="protein sequence ID" value="GBL77464.1"/>
    <property type="molecule type" value="Genomic_DNA"/>
</dbReference>
<sequence length="103" mass="11401">MPQLVAEGTLKSDFRHLFQNLDGKSTGLKSLREPVGEKLSGCGKRPVIGFKSIDYQIPTMDRSILSKDRQYLLDISMAMKSGNGKEDLACLYEILVPCHTRGG</sequence>
<keyword evidence="2" id="KW-1185">Reference proteome</keyword>
<accession>A0A4Y2AEU8</accession>
<protein>
    <submittedName>
        <fullName evidence="1">Uncharacterized protein</fullName>
    </submittedName>
</protein>
<reference evidence="1 2" key="1">
    <citation type="journal article" date="2019" name="Sci. Rep.">
        <title>Orb-weaving spider Araneus ventricosus genome elucidates the spidroin gene catalogue.</title>
        <authorList>
            <person name="Kono N."/>
            <person name="Nakamura H."/>
            <person name="Ohtoshi R."/>
            <person name="Moran D.A.P."/>
            <person name="Shinohara A."/>
            <person name="Yoshida Y."/>
            <person name="Fujiwara M."/>
            <person name="Mori M."/>
            <person name="Tomita M."/>
            <person name="Arakawa K."/>
        </authorList>
    </citation>
    <scope>NUCLEOTIDE SEQUENCE [LARGE SCALE GENOMIC DNA]</scope>
</reference>
<comment type="caution">
    <text evidence="1">The sequence shown here is derived from an EMBL/GenBank/DDBJ whole genome shotgun (WGS) entry which is preliminary data.</text>
</comment>
<evidence type="ECO:0000313" key="2">
    <source>
        <dbReference type="Proteomes" id="UP000499080"/>
    </source>
</evidence>